<feature type="signal peptide" evidence="3">
    <location>
        <begin position="1"/>
        <end position="24"/>
    </location>
</feature>
<keyword evidence="5" id="KW-1185">Reference proteome</keyword>
<evidence type="ECO:0000256" key="2">
    <source>
        <dbReference type="SAM" id="Phobius"/>
    </source>
</evidence>
<protein>
    <recommendedName>
        <fullName evidence="6">Mid2 domain-containing protein</fullName>
    </recommendedName>
</protein>
<evidence type="ECO:0000313" key="5">
    <source>
        <dbReference type="Proteomes" id="UP000297245"/>
    </source>
</evidence>
<dbReference type="Gene3D" id="2.60.120.260">
    <property type="entry name" value="Galactose-binding domain-like"/>
    <property type="match status" value="1"/>
</dbReference>
<feature type="compositionally biased region" description="Low complexity" evidence="1">
    <location>
        <begin position="360"/>
        <end position="374"/>
    </location>
</feature>
<organism evidence="4 5">
    <name type="scientific">Dendrothele bispora (strain CBS 962.96)</name>
    <dbReference type="NCBI Taxonomy" id="1314807"/>
    <lineage>
        <taxon>Eukaryota</taxon>
        <taxon>Fungi</taxon>
        <taxon>Dikarya</taxon>
        <taxon>Basidiomycota</taxon>
        <taxon>Agaricomycotina</taxon>
        <taxon>Agaricomycetes</taxon>
        <taxon>Agaricomycetidae</taxon>
        <taxon>Agaricales</taxon>
        <taxon>Agaricales incertae sedis</taxon>
        <taxon>Dendrothele</taxon>
    </lineage>
</organism>
<name>A0A4V4HHT4_DENBC</name>
<feature type="chain" id="PRO_5020294251" description="Mid2 domain-containing protein" evidence="3">
    <location>
        <begin position="25"/>
        <end position="488"/>
    </location>
</feature>
<feature type="compositionally biased region" description="Low complexity" evidence="1">
    <location>
        <begin position="189"/>
        <end position="201"/>
    </location>
</feature>
<dbReference type="EMBL" id="ML179061">
    <property type="protein sequence ID" value="THV03976.1"/>
    <property type="molecule type" value="Genomic_DNA"/>
</dbReference>
<accession>A0A4V4HHT4</accession>
<sequence length="488" mass="53318">MGFISCAWASRALVLLTLLPRALGDAVNRTIDDSLGDSVTQQRPTYFPETVGVWKDQTCSDCKINPNKSLALDETWTAATYHPSDGNVSMSFNFHGTAVYIFFILANNISSATTKTECNFTLDGAVVGNYNHSPSSSPDLNYKATVFSKTSLPNQDHTFQIGAAGLEYEVFINFDYAIYTFENDSTLSTSTSASSENSGTSDPSPFVSNSTRSKHTGAIVGGVMSGLVSFAILVVFLLWRRRQKSQNPNGMVEVSDGSAPGHSYVPDITAPDFVSNQMPSQQHPTSISLYPASLHTQSWYAPIDMPRVSGEFDDSENPKIQSQNYSSTYPTSYANSDSYSSLPSGQVVLGAVHQGQSGSVGSGITLPTTTDSKTLPPPLLPTLPASDSKAKLRRMRQQELARQMETIQKEMKSLQHEAAERHTSVKRAATRRDHRGNDDDSGNEDEDVSKLKEQIRMMHQQIASLQEQLRSPWAQGESDEPPPGYSPQ</sequence>
<gene>
    <name evidence="4" type="ORF">K435DRAFT_835569</name>
</gene>
<dbReference type="OrthoDB" id="2758521at2759"/>
<evidence type="ECO:0000256" key="1">
    <source>
        <dbReference type="SAM" id="MobiDB-lite"/>
    </source>
</evidence>
<feature type="transmembrane region" description="Helical" evidence="2">
    <location>
        <begin position="218"/>
        <end position="239"/>
    </location>
</feature>
<feature type="region of interest" description="Disordered" evidence="1">
    <location>
        <begin position="360"/>
        <end position="390"/>
    </location>
</feature>
<evidence type="ECO:0008006" key="6">
    <source>
        <dbReference type="Google" id="ProtNLM"/>
    </source>
</evidence>
<proteinExistence type="predicted"/>
<evidence type="ECO:0000313" key="4">
    <source>
        <dbReference type="EMBL" id="THV03976.1"/>
    </source>
</evidence>
<feature type="region of interest" description="Disordered" evidence="1">
    <location>
        <begin position="310"/>
        <end position="329"/>
    </location>
</feature>
<dbReference type="CDD" id="cd12087">
    <property type="entry name" value="TM_EGFR-like"/>
    <property type="match status" value="1"/>
</dbReference>
<evidence type="ECO:0000256" key="3">
    <source>
        <dbReference type="SAM" id="SignalP"/>
    </source>
</evidence>
<feature type="region of interest" description="Disordered" evidence="1">
    <location>
        <begin position="411"/>
        <end position="488"/>
    </location>
</feature>
<keyword evidence="2" id="KW-0812">Transmembrane</keyword>
<dbReference type="Proteomes" id="UP000297245">
    <property type="component" value="Unassembled WGS sequence"/>
</dbReference>
<keyword evidence="3" id="KW-0732">Signal</keyword>
<dbReference type="AlphaFoldDB" id="A0A4V4HHT4"/>
<keyword evidence="2" id="KW-0472">Membrane</keyword>
<feature type="compositionally biased region" description="Polar residues" evidence="1">
    <location>
        <begin position="318"/>
        <end position="329"/>
    </location>
</feature>
<reference evidence="4 5" key="1">
    <citation type="journal article" date="2019" name="Nat. Ecol. Evol.">
        <title>Megaphylogeny resolves global patterns of mushroom evolution.</title>
        <authorList>
            <person name="Varga T."/>
            <person name="Krizsan K."/>
            <person name="Foldi C."/>
            <person name="Dima B."/>
            <person name="Sanchez-Garcia M."/>
            <person name="Sanchez-Ramirez S."/>
            <person name="Szollosi G.J."/>
            <person name="Szarkandi J.G."/>
            <person name="Papp V."/>
            <person name="Albert L."/>
            <person name="Andreopoulos W."/>
            <person name="Angelini C."/>
            <person name="Antonin V."/>
            <person name="Barry K.W."/>
            <person name="Bougher N.L."/>
            <person name="Buchanan P."/>
            <person name="Buyck B."/>
            <person name="Bense V."/>
            <person name="Catcheside P."/>
            <person name="Chovatia M."/>
            <person name="Cooper J."/>
            <person name="Damon W."/>
            <person name="Desjardin D."/>
            <person name="Finy P."/>
            <person name="Geml J."/>
            <person name="Haridas S."/>
            <person name="Hughes K."/>
            <person name="Justo A."/>
            <person name="Karasinski D."/>
            <person name="Kautmanova I."/>
            <person name="Kiss B."/>
            <person name="Kocsube S."/>
            <person name="Kotiranta H."/>
            <person name="LaButti K.M."/>
            <person name="Lechner B.E."/>
            <person name="Liimatainen K."/>
            <person name="Lipzen A."/>
            <person name="Lukacs Z."/>
            <person name="Mihaltcheva S."/>
            <person name="Morgado L.N."/>
            <person name="Niskanen T."/>
            <person name="Noordeloos M.E."/>
            <person name="Ohm R.A."/>
            <person name="Ortiz-Santana B."/>
            <person name="Ovrebo C."/>
            <person name="Racz N."/>
            <person name="Riley R."/>
            <person name="Savchenko A."/>
            <person name="Shiryaev A."/>
            <person name="Soop K."/>
            <person name="Spirin V."/>
            <person name="Szebenyi C."/>
            <person name="Tomsovsky M."/>
            <person name="Tulloss R.E."/>
            <person name="Uehling J."/>
            <person name="Grigoriev I.V."/>
            <person name="Vagvolgyi C."/>
            <person name="Papp T."/>
            <person name="Martin F.M."/>
            <person name="Miettinen O."/>
            <person name="Hibbett D.S."/>
            <person name="Nagy L.G."/>
        </authorList>
    </citation>
    <scope>NUCLEOTIDE SEQUENCE [LARGE SCALE GENOMIC DNA]</scope>
    <source>
        <strain evidence="4 5">CBS 962.96</strain>
    </source>
</reference>
<keyword evidence="2" id="KW-1133">Transmembrane helix</keyword>
<feature type="compositionally biased region" description="Basic and acidic residues" evidence="1">
    <location>
        <begin position="411"/>
        <end position="423"/>
    </location>
</feature>
<feature type="region of interest" description="Disordered" evidence="1">
    <location>
        <begin position="189"/>
        <end position="210"/>
    </location>
</feature>
<feature type="compositionally biased region" description="Basic residues" evidence="1">
    <location>
        <begin position="424"/>
        <end position="434"/>
    </location>
</feature>